<gene>
    <name evidence="2" type="ORF">R3P38DRAFT_3175359</name>
</gene>
<protein>
    <submittedName>
        <fullName evidence="2">Uncharacterized protein</fullName>
    </submittedName>
</protein>
<feature type="region of interest" description="Disordered" evidence="1">
    <location>
        <begin position="153"/>
        <end position="195"/>
    </location>
</feature>
<accession>A0AAW0DAD6</accession>
<feature type="compositionally biased region" description="Polar residues" evidence="1">
    <location>
        <begin position="176"/>
        <end position="194"/>
    </location>
</feature>
<organism evidence="2 3">
    <name type="scientific">Favolaschia claudopus</name>
    <dbReference type="NCBI Taxonomy" id="2862362"/>
    <lineage>
        <taxon>Eukaryota</taxon>
        <taxon>Fungi</taxon>
        <taxon>Dikarya</taxon>
        <taxon>Basidiomycota</taxon>
        <taxon>Agaricomycotina</taxon>
        <taxon>Agaricomycetes</taxon>
        <taxon>Agaricomycetidae</taxon>
        <taxon>Agaricales</taxon>
        <taxon>Marasmiineae</taxon>
        <taxon>Mycenaceae</taxon>
        <taxon>Favolaschia</taxon>
    </lineage>
</organism>
<dbReference type="Proteomes" id="UP001362999">
    <property type="component" value="Unassembled WGS sequence"/>
</dbReference>
<comment type="caution">
    <text evidence="2">The sequence shown here is derived from an EMBL/GenBank/DDBJ whole genome shotgun (WGS) entry which is preliminary data.</text>
</comment>
<evidence type="ECO:0000313" key="2">
    <source>
        <dbReference type="EMBL" id="KAK7049107.1"/>
    </source>
</evidence>
<evidence type="ECO:0000313" key="3">
    <source>
        <dbReference type="Proteomes" id="UP001362999"/>
    </source>
</evidence>
<evidence type="ECO:0000256" key="1">
    <source>
        <dbReference type="SAM" id="MobiDB-lite"/>
    </source>
</evidence>
<reference evidence="2 3" key="1">
    <citation type="journal article" date="2024" name="J Genomics">
        <title>Draft genome sequencing and assembly of Favolaschia claudopus CIRM-BRFM 2984 isolated from oak limbs.</title>
        <authorList>
            <person name="Navarro D."/>
            <person name="Drula E."/>
            <person name="Chaduli D."/>
            <person name="Cazenave R."/>
            <person name="Ahrendt S."/>
            <person name="Wang J."/>
            <person name="Lipzen A."/>
            <person name="Daum C."/>
            <person name="Barry K."/>
            <person name="Grigoriev I.V."/>
            <person name="Favel A."/>
            <person name="Rosso M.N."/>
            <person name="Martin F."/>
        </authorList>
    </citation>
    <scope>NUCLEOTIDE SEQUENCE [LARGE SCALE GENOMIC DNA]</scope>
    <source>
        <strain evidence="2 3">CIRM-BRFM 2984</strain>
    </source>
</reference>
<name>A0AAW0DAD6_9AGAR</name>
<proteinExistence type="predicted"/>
<sequence>MSKSGEIVDRAEVVDIFRGDEAAGAEGMGVRRICQSKASNDVLRILQFLEWEPPPSSFSIDLSLPCIHINNTHPSSPSPRPYCSSSRLALYHPIAPPTSLSLLANLPIFCSRFRFPLLSFAPGLYERMRYPRAESIVGQPTFLRRKRKKEWMSSDLQRATDATSNSDTRPGIWMERSSNGTHSQFPSSRRTGTNGAPLWIRDTGVAVTRSWTRLVVPTSDMYRIRVTRLRDVIKLLPLRSSPCEWEVSRIGKTHGMGCRGAWETLAEVVSGRPHPRADAELASFEDLRPW</sequence>
<dbReference type="AlphaFoldDB" id="A0AAW0DAD6"/>
<dbReference type="EMBL" id="JAWWNJ010000009">
    <property type="protein sequence ID" value="KAK7049107.1"/>
    <property type="molecule type" value="Genomic_DNA"/>
</dbReference>
<feature type="compositionally biased region" description="Polar residues" evidence="1">
    <location>
        <begin position="154"/>
        <end position="168"/>
    </location>
</feature>
<keyword evidence="3" id="KW-1185">Reference proteome</keyword>